<dbReference type="CDD" id="cd06261">
    <property type="entry name" value="TM_PBP2"/>
    <property type="match status" value="1"/>
</dbReference>
<dbReference type="InterPro" id="IPR000515">
    <property type="entry name" value="MetI-like"/>
</dbReference>
<feature type="domain" description="ABC transmembrane type-1" evidence="6">
    <location>
        <begin position="45"/>
        <end position="261"/>
    </location>
</feature>
<evidence type="ECO:0000256" key="1">
    <source>
        <dbReference type="ARBA" id="ARBA00004141"/>
    </source>
</evidence>
<dbReference type="PROSITE" id="PS50928">
    <property type="entry name" value="ABC_TM1"/>
    <property type="match status" value="1"/>
</dbReference>
<dbReference type="Pfam" id="PF00528">
    <property type="entry name" value="BPD_transp_1"/>
    <property type="match status" value="1"/>
</dbReference>
<evidence type="ECO:0000256" key="3">
    <source>
        <dbReference type="ARBA" id="ARBA00022989"/>
    </source>
</evidence>
<keyword evidence="8" id="KW-1185">Reference proteome</keyword>
<comment type="subcellular location">
    <subcellularLocation>
        <location evidence="5">Cell membrane</location>
        <topology evidence="5">Multi-pass membrane protein</topology>
    </subcellularLocation>
    <subcellularLocation>
        <location evidence="1">Membrane</location>
        <topology evidence="1">Multi-pass membrane protein</topology>
    </subcellularLocation>
</comment>
<keyword evidence="3 5" id="KW-1133">Transmembrane helix</keyword>
<keyword evidence="2 5" id="KW-0812">Transmembrane</keyword>
<accession>A0A926L4U7</accession>
<evidence type="ECO:0000256" key="5">
    <source>
        <dbReference type="RuleBase" id="RU363032"/>
    </source>
</evidence>
<dbReference type="RefSeq" id="WP_188182603.1">
    <property type="nucleotide sequence ID" value="NZ_JACVQF010000200.1"/>
</dbReference>
<evidence type="ECO:0000313" key="7">
    <source>
        <dbReference type="EMBL" id="MBD0421636.1"/>
    </source>
</evidence>
<reference evidence="7" key="1">
    <citation type="submission" date="2020-09" db="EMBL/GenBank/DDBJ databases">
        <title>Streptomyces grisecoloratus sp. nov., isolated from cotton soil.</title>
        <authorList>
            <person name="Xing L."/>
        </authorList>
    </citation>
    <scope>NUCLEOTIDE SEQUENCE</scope>
    <source>
        <strain evidence="7">TRM S81-3</strain>
    </source>
</reference>
<evidence type="ECO:0000259" key="6">
    <source>
        <dbReference type="PROSITE" id="PS50928"/>
    </source>
</evidence>
<feature type="transmembrane region" description="Helical" evidence="5">
    <location>
        <begin position="79"/>
        <end position="104"/>
    </location>
</feature>
<name>A0A926L4U7_9ACTN</name>
<evidence type="ECO:0000313" key="8">
    <source>
        <dbReference type="Proteomes" id="UP000621210"/>
    </source>
</evidence>
<evidence type="ECO:0000256" key="2">
    <source>
        <dbReference type="ARBA" id="ARBA00022692"/>
    </source>
</evidence>
<dbReference type="PANTHER" id="PTHR30614:SF21">
    <property type="entry name" value="AMINO ACID ABC TRANSPORTER PERMEASE"/>
    <property type="match status" value="1"/>
</dbReference>
<feature type="transmembrane region" description="Helical" evidence="5">
    <location>
        <begin position="124"/>
        <end position="146"/>
    </location>
</feature>
<keyword evidence="4 5" id="KW-0472">Membrane</keyword>
<sequence length="283" mass="30232">MLTAAAALLVGVLVLVRLSGAGQFTAALWEPFTYEGVQRRILTGVVDTLTAFALAAVLSLLLGLLLAGGTLARHRPVRVTATTVVAFLRAVPVLILVFTLYNLTALRLLLDRTGTTLSGHLGDAGTWAAVHVTDVTLWALVLGVALHNGAVQADILRSGIRAVPRGQVEAAHALGMSRTQTAWSVVLPQAVRAMLPSIVAQLAVTLKDTSLGFIIMYEELLYVGKLLAQNIATPRGYPYLPVLFVVGLLYVAMCLAISALARRLARRSTRAPNVSRDPEESRR</sequence>
<evidence type="ECO:0000256" key="4">
    <source>
        <dbReference type="ARBA" id="ARBA00023136"/>
    </source>
</evidence>
<dbReference type="InterPro" id="IPR043429">
    <property type="entry name" value="ArtM/GltK/GlnP/TcyL/YhdX-like"/>
</dbReference>
<dbReference type="EMBL" id="JACVQF010000200">
    <property type="protein sequence ID" value="MBD0421636.1"/>
    <property type="molecule type" value="Genomic_DNA"/>
</dbReference>
<protein>
    <submittedName>
        <fullName evidence="7">ABC transporter permease subunit</fullName>
    </submittedName>
</protein>
<reference evidence="7" key="2">
    <citation type="submission" date="2020-09" db="EMBL/GenBank/DDBJ databases">
        <authorList>
            <person name="Luo X."/>
        </authorList>
    </citation>
    <scope>NUCLEOTIDE SEQUENCE</scope>
    <source>
        <strain evidence="7">TRM S81-3</strain>
    </source>
</reference>
<dbReference type="InterPro" id="IPR035906">
    <property type="entry name" value="MetI-like_sf"/>
</dbReference>
<feature type="transmembrane region" description="Helical" evidence="5">
    <location>
        <begin position="237"/>
        <end position="261"/>
    </location>
</feature>
<dbReference type="Proteomes" id="UP000621210">
    <property type="component" value="Unassembled WGS sequence"/>
</dbReference>
<comment type="caution">
    <text evidence="7">The sequence shown here is derived from an EMBL/GenBank/DDBJ whole genome shotgun (WGS) entry which is preliminary data.</text>
</comment>
<comment type="similarity">
    <text evidence="5">Belongs to the binding-protein-dependent transport system permease family.</text>
</comment>
<dbReference type="PANTHER" id="PTHR30614">
    <property type="entry name" value="MEMBRANE COMPONENT OF AMINO ACID ABC TRANSPORTER"/>
    <property type="match status" value="1"/>
</dbReference>
<dbReference type="GO" id="GO:0055085">
    <property type="term" value="P:transmembrane transport"/>
    <property type="evidence" value="ECO:0007669"/>
    <property type="project" value="InterPro"/>
</dbReference>
<keyword evidence="5" id="KW-0813">Transport</keyword>
<dbReference type="SUPFAM" id="SSF161098">
    <property type="entry name" value="MetI-like"/>
    <property type="match status" value="1"/>
</dbReference>
<feature type="transmembrane region" description="Helical" evidence="5">
    <location>
        <begin position="45"/>
        <end position="67"/>
    </location>
</feature>
<organism evidence="7 8">
    <name type="scientific">Streptomyces griseicoloratus</name>
    <dbReference type="NCBI Taxonomy" id="2752516"/>
    <lineage>
        <taxon>Bacteria</taxon>
        <taxon>Bacillati</taxon>
        <taxon>Actinomycetota</taxon>
        <taxon>Actinomycetes</taxon>
        <taxon>Kitasatosporales</taxon>
        <taxon>Streptomycetaceae</taxon>
        <taxon>Streptomyces</taxon>
    </lineage>
</organism>
<dbReference type="AlphaFoldDB" id="A0A926L4U7"/>
<dbReference type="GO" id="GO:0005886">
    <property type="term" value="C:plasma membrane"/>
    <property type="evidence" value="ECO:0007669"/>
    <property type="project" value="UniProtKB-SubCell"/>
</dbReference>
<dbReference type="GO" id="GO:0006865">
    <property type="term" value="P:amino acid transport"/>
    <property type="evidence" value="ECO:0007669"/>
    <property type="project" value="TreeGrafter"/>
</dbReference>
<gene>
    <name evidence="7" type="ORF">H0H10_21195</name>
</gene>
<proteinExistence type="inferred from homology"/>
<dbReference type="Gene3D" id="1.10.3720.10">
    <property type="entry name" value="MetI-like"/>
    <property type="match status" value="1"/>
</dbReference>